<organism evidence="2 3">
    <name type="scientific">Brevibacterium aurantiacum</name>
    <dbReference type="NCBI Taxonomy" id="273384"/>
    <lineage>
        <taxon>Bacteria</taxon>
        <taxon>Bacillati</taxon>
        <taxon>Actinomycetota</taxon>
        <taxon>Actinomycetes</taxon>
        <taxon>Micrococcales</taxon>
        <taxon>Brevibacteriaceae</taxon>
        <taxon>Brevibacterium</taxon>
    </lineage>
</organism>
<reference evidence="2 3" key="1">
    <citation type="submission" date="2019-07" db="EMBL/GenBank/DDBJ databases">
        <title>Draft genome sequence of Brevibacterium aurantiacum XU54 isolated from Xinjiang China.</title>
        <authorList>
            <person name="Xu X."/>
        </authorList>
    </citation>
    <scope>NUCLEOTIDE SEQUENCE [LARGE SCALE GENOMIC DNA]</scope>
    <source>
        <strain evidence="2 3">XU54</strain>
    </source>
</reference>
<dbReference type="Proteomes" id="UP000316406">
    <property type="component" value="Unassembled WGS sequence"/>
</dbReference>
<comment type="caution">
    <text evidence="2">The sequence shown here is derived from an EMBL/GenBank/DDBJ whole genome shotgun (WGS) entry which is preliminary data.</text>
</comment>
<keyword evidence="3" id="KW-1185">Reference proteome</keyword>
<gene>
    <name evidence="2" type="ORF">FO013_18545</name>
</gene>
<protein>
    <submittedName>
        <fullName evidence="2">TIGR02391 family protein</fullName>
    </submittedName>
</protein>
<proteinExistence type="predicted"/>
<feature type="domain" description="Conserved hypothetical protein CHP02391" evidence="1">
    <location>
        <begin position="108"/>
        <end position="225"/>
    </location>
</feature>
<dbReference type="OrthoDB" id="3189478at2"/>
<name>A0A556C709_BREAU</name>
<dbReference type="EMBL" id="VLTK01000014">
    <property type="protein sequence ID" value="TSI12788.1"/>
    <property type="molecule type" value="Genomic_DNA"/>
</dbReference>
<dbReference type="InterPro" id="IPR012654">
    <property type="entry name" value="CHP02391"/>
</dbReference>
<evidence type="ECO:0000259" key="1">
    <source>
        <dbReference type="Pfam" id="PF09509"/>
    </source>
</evidence>
<dbReference type="NCBIfam" id="TIGR02391">
    <property type="entry name" value="hypoth_ymh"/>
    <property type="match status" value="1"/>
</dbReference>
<dbReference type="AlphaFoldDB" id="A0A556C709"/>
<sequence length="234" mass="25517">MRMALPKIARSHGTKTVVVVQNEGTEDEISTETEAMIQAESGFFDVATPIYEGDIVEIPDPRGGIDRRLAAEVHVNDYGPKGLHHTQVKWGKASAARTAPVRRLSIEQFHPAVAQAASALFVDGHYSNAVYEAFKSLEVRVRQLVGTDESGSKLMGRAFSGKEPKLSVAKSTGRSGEDEQEGFQSIFRGVMLAVRNPKAHELVQDEDPQHALEYLGLASLLHRQLDAAEAAQQS</sequence>
<accession>A0A556C709</accession>
<evidence type="ECO:0000313" key="3">
    <source>
        <dbReference type="Proteomes" id="UP000316406"/>
    </source>
</evidence>
<evidence type="ECO:0000313" key="2">
    <source>
        <dbReference type="EMBL" id="TSI12788.1"/>
    </source>
</evidence>
<dbReference type="Pfam" id="PF09509">
    <property type="entry name" value="Hypoth_Ymh"/>
    <property type="match status" value="1"/>
</dbReference>